<dbReference type="SUPFAM" id="SSF52016">
    <property type="entry name" value="LeuD/IlvD-like"/>
    <property type="match status" value="1"/>
</dbReference>
<keyword evidence="8 15" id="KW-0411">Iron-sulfur</keyword>
<keyword evidence="7 15" id="KW-0408">Iron</keyword>
<dbReference type="PROSITE" id="PS00887">
    <property type="entry name" value="ILVD_EDD_2"/>
    <property type="match status" value="1"/>
</dbReference>
<reference evidence="18 19" key="1">
    <citation type="journal article" date="2017" name="Front. Microbiol.">
        <title>Genome Sequence of Desulfurella amilsii Strain TR1 and Comparative Genomics of Desulfurellaceae Family.</title>
        <authorList>
            <person name="Florentino A.P."/>
            <person name="Stams A.J."/>
            <person name="Sanchez-Andrea I."/>
        </authorList>
    </citation>
    <scope>NUCLEOTIDE SEQUENCE [LARGE SCALE GENOMIC DNA]</scope>
    <source>
        <strain evidence="18 19">TR1</strain>
    </source>
</reference>
<dbReference type="PANTHER" id="PTHR43661:SF3">
    <property type="entry name" value="D-XYLONATE DEHYDRATASE YAGF-RELATED"/>
    <property type="match status" value="1"/>
</dbReference>
<feature type="domain" description="Dihydroxy-acid/6-phosphogluconate dehydratase N-terminal" evidence="16">
    <location>
        <begin position="32"/>
        <end position="347"/>
    </location>
</feature>
<feature type="binding site" evidence="15">
    <location>
        <position position="443"/>
    </location>
    <ligand>
        <name>Mg(2+)</name>
        <dbReference type="ChEBI" id="CHEBI:18420"/>
    </ligand>
</feature>
<dbReference type="Pfam" id="PF24877">
    <property type="entry name" value="ILV_EDD_C"/>
    <property type="match status" value="1"/>
</dbReference>
<comment type="pathway">
    <text evidence="13 15">Amino-acid biosynthesis; L-isoleucine biosynthesis; L-isoleucine from 2-oxobutanoate: step 3/4.</text>
</comment>
<evidence type="ECO:0000256" key="13">
    <source>
        <dbReference type="ARBA" id="ARBA00029437"/>
    </source>
</evidence>
<feature type="binding site" description="via carbamate group" evidence="15">
    <location>
        <position position="122"/>
    </location>
    <ligand>
        <name>Mg(2+)</name>
        <dbReference type="ChEBI" id="CHEBI:18420"/>
    </ligand>
</feature>
<dbReference type="InterPro" id="IPR000581">
    <property type="entry name" value="ILV_EDD_N"/>
</dbReference>
<comment type="subunit">
    <text evidence="15">Homodimer.</text>
</comment>
<dbReference type="PANTHER" id="PTHR43661">
    <property type="entry name" value="D-XYLONATE DEHYDRATASE"/>
    <property type="match status" value="1"/>
</dbReference>
<protein>
    <recommendedName>
        <fullName evidence="14 15">Dihydroxy-acid dehydratase</fullName>
        <shortName evidence="15">DAD</shortName>
        <ecNumber evidence="14 15">4.2.1.9</ecNumber>
    </recommendedName>
</protein>
<dbReference type="InterPro" id="IPR020558">
    <property type="entry name" value="DiOHA_6PGluconate_deHydtase_CS"/>
</dbReference>
<dbReference type="Pfam" id="PF00920">
    <property type="entry name" value="ILVD_EDD_N"/>
    <property type="match status" value="1"/>
</dbReference>
<keyword evidence="4 15" id="KW-0001">2Fe-2S</keyword>
<evidence type="ECO:0000259" key="17">
    <source>
        <dbReference type="Pfam" id="PF24877"/>
    </source>
</evidence>
<feature type="active site" description="Proton acceptor" evidence="15">
    <location>
        <position position="469"/>
    </location>
</feature>
<comment type="caution">
    <text evidence="18">The sequence shown here is derived from an EMBL/GenBank/DDBJ whole genome shotgun (WGS) entry which is preliminary data.</text>
</comment>
<evidence type="ECO:0000256" key="7">
    <source>
        <dbReference type="ARBA" id="ARBA00023004"/>
    </source>
</evidence>
<dbReference type="GO" id="GO:0005829">
    <property type="term" value="C:cytosol"/>
    <property type="evidence" value="ECO:0007669"/>
    <property type="project" value="TreeGrafter"/>
</dbReference>
<dbReference type="SUPFAM" id="SSF143975">
    <property type="entry name" value="IlvD/EDD N-terminal domain-like"/>
    <property type="match status" value="1"/>
</dbReference>
<comment type="cofactor">
    <cofactor evidence="15">
        <name>[2Fe-2S] cluster</name>
        <dbReference type="ChEBI" id="CHEBI:190135"/>
    </cofactor>
    <text evidence="15">Binds 1 [2Fe-2S] cluster per subunit. This cluster acts as a Lewis acid cofactor.</text>
</comment>
<evidence type="ECO:0000256" key="3">
    <source>
        <dbReference type="ARBA" id="ARBA00022605"/>
    </source>
</evidence>
<comment type="pathway">
    <text evidence="12 15">Amino-acid biosynthesis; L-valine biosynthesis; L-valine from pyruvate: step 3/4.</text>
</comment>
<feature type="binding site" evidence="15">
    <location>
        <position position="121"/>
    </location>
    <ligand>
        <name>Mg(2+)</name>
        <dbReference type="ChEBI" id="CHEBI:18420"/>
    </ligand>
</feature>
<dbReference type="GO" id="GO:0009099">
    <property type="term" value="P:L-valine biosynthetic process"/>
    <property type="evidence" value="ECO:0007669"/>
    <property type="project" value="UniProtKB-UniRule"/>
</dbReference>
<dbReference type="NCBIfam" id="NF002068">
    <property type="entry name" value="PRK00911.1"/>
    <property type="match status" value="1"/>
</dbReference>
<dbReference type="InterPro" id="IPR004404">
    <property type="entry name" value="DihydroxyA_deHydtase"/>
</dbReference>
<dbReference type="GO" id="GO:0000287">
    <property type="term" value="F:magnesium ion binding"/>
    <property type="evidence" value="ECO:0007669"/>
    <property type="project" value="UniProtKB-UniRule"/>
</dbReference>
<evidence type="ECO:0000256" key="5">
    <source>
        <dbReference type="ARBA" id="ARBA00022723"/>
    </source>
</evidence>
<evidence type="ECO:0000256" key="11">
    <source>
        <dbReference type="ARBA" id="ARBA00029304"/>
    </source>
</evidence>
<evidence type="ECO:0000313" key="19">
    <source>
        <dbReference type="Proteomes" id="UP000194141"/>
    </source>
</evidence>
<comment type="similarity">
    <text evidence="2 15">Belongs to the IlvD/Edd family.</text>
</comment>
<dbReference type="UniPathway" id="UPA00049">
    <property type="reaction ID" value="UER00061"/>
</dbReference>
<evidence type="ECO:0000256" key="6">
    <source>
        <dbReference type="ARBA" id="ARBA00022842"/>
    </source>
</evidence>
<sequence>MRRSDIMLKGPERAPHRSLFKADGFTDQELSRPIIAIANSSNDIVPGHVHLKTLVEAVKAGIYMAGGTPIEFNTIGVDDGIAMGHLGMHYSLPSRENIADAVEIMVNAHPVDGLVILPACDKIVPGMMMAAARVNIPTIMISGGPMLAGKHQGKDIDLAQVFEGVGKKIIGKITEEELLEIENTACPSCGSCSGMYSANSINCLSEALGLSLPGNGTIPAVYAARTRLAKLSGMKIVELVEKNIKPRDVITIDSIKNAIAADMAMGCSTNTVLHLLAIAQEANIELHLDIFNEISDKAPDLCSFSPVGPYHLEDLDNAGGIMAILNRLDSIGLIKRDCLTVTGSSIYDSYKNAKVTNNNIIRPVDKPYYPKGGLSMLKGNLAPFGAVLKQSGVSAALDHFVGKARVFDSEEEATQAIFNRQIKEGDCVVIRYEGPAGGPGMKEMLTPTSAIAGMGLDTSVALITDGRFSGATRGLSVGHISPEAAKGGLIGLIEEGDLVEIDVVKKTINLLVDESIIEERKKHFKPKQPKITTGYLARYARLVQDAHLGAVLR</sequence>
<dbReference type="GO" id="GO:0004160">
    <property type="term" value="F:dihydroxy-acid dehydratase activity"/>
    <property type="evidence" value="ECO:0007669"/>
    <property type="project" value="UniProtKB-UniRule"/>
</dbReference>
<dbReference type="Proteomes" id="UP000194141">
    <property type="component" value="Unassembled WGS sequence"/>
</dbReference>
<evidence type="ECO:0000256" key="4">
    <source>
        <dbReference type="ARBA" id="ARBA00022714"/>
    </source>
</evidence>
<accession>A0A1X4XXK7</accession>
<dbReference type="STRING" id="1562698.DESAMIL20_1807"/>
<name>A0A1X4XXK7_9BACT</name>
<organism evidence="18 19">
    <name type="scientific">Desulfurella amilsii</name>
    <dbReference type="NCBI Taxonomy" id="1562698"/>
    <lineage>
        <taxon>Bacteria</taxon>
        <taxon>Pseudomonadati</taxon>
        <taxon>Campylobacterota</taxon>
        <taxon>Desulfurellia</taxon>
        <taxon>Desulfurellales</taxon>
        <taxon>Desulfurellaceae</taxon>
        <taxon>Desulfurella</taxon>
    </lineage>
</organism>
<feature type="modified residue" description="N6-carboxylysine" evidence="15">
    <location>
        <position position="122"/>
    </location>
</feature>
<evidence type="ECO:0000256" key="15">
    <source>
        <dbReference type="HAMAP-Rule" id="MF_00012"/>
    </source>
</evidence>
<evidence type="ECO:0000256" key="8">
    <source>
        <dbReference type="ARBA" id="ARBA00023014"/>
    </source>
</evidence>
<dbReference type="GO" id="GO:0051537">
    <property type="term" value="F:2 iron, 2 sulfur cluster binding"/>
    <property type="evidence" value="ECO:0007669"/>
    <property type="project" value="UniProtKB-UniRule"/>
</dbReference>
<dbReference type="InterPro" id="IPR056740">
    <property type="entry name" value="ILV_EDD_C"/>
</dbReference>
<evidence type="ECO:0000259" key="16">
    <source>
        <dbReference type="Pfam" id="PF00920"/>
    </source>
</evidence>
<keyword evidence="6 15" id="KW-0460">Magnesium</keyword>
<dbReference type="Gene3D" id="3.50.30.80">
    <property type="entry name" value="IlvD/EDD C-terminal domain-like"/>
    <property type="match status" value="1"/>
</dbReference>
<dbReference type="NCBIfam" id="TIGR00110">
    <property type="entry name" value="ilvD"/>
    <property type="match status" value="1"/>
</dbReference>
<comment type="caution">
    <text evidence="15">Lacks conserved residue(s) required for the propagation of feature annotation.</text>
</comment>
<comment type="catalytic activity">
    <reaction evidence="15">
        <text>(2R,3R)-2,3-dihydroxy-3-methylpentanoate = (S)-3-methyl-2-oxopentanoate + H2O</text>
        <dbReference type="Rhea" id="RHEA:27694"/>
        <dbReference type="ChEBI" id="CHEBI:15377"/>
        <dbReference type="ChEBI" id="CHEBI:35146"/>
        <dbReference type="ChEBI" id="CHEBI:49258"/>
        <dbReference type="EC" id="4.2.1.9"/>
    </reaction>
</comment>
<comment type="catalytic activity">
    <reaction evidence="11">
        <text>(2R)-2,3-dihydroxy-3-methylbutanoate = 3-methyl-2-oxobutanoate + H2O</text>
        <dbReference type="Rhea" id="RHEA:24809"/>
        <dbReference type="ChEBI" id="CHEBI:11851"/>
        <dbReference type="ChEBI" id="CHEBI:15377"/>
        <dbReference type="ChEBI" id="CHEBI:49072"/>
        <dbReference type="EC" id="4.2.1.9"/>
    </reaction>
    <physiologicalReaction direction="left-to-right" evidence="11">
        <dbReference type="Rhea" id="RHEA:24810"/>
    </physiologicalReaction>
</comment>
<dbReference type="GO" id="GO:0009097">
    <property type="term" value="P:isoleucine biosynthetic process"/>
    <property type="evidence" value="ECO:0007669"/>
    <property type="project" value="UniProtKB-UniRule"/>
</dbReference>
<comment type="function">
    <text evidence="15">Functions in the biosynthesis of branched-chain amino acids. Catalyzes the dehydration of (2R,3R)-2,3-dihydroxy-3-methylpentanoate (2,3-dihydroxy-3-methylvalerate) into 2-oxo-3-methylpentanoate (2-oxo-3-methylvalerate) and of (2R)-2,3-dihydroxy-3-methylbutanoate (2,3-dihydroxyisovalerate) into 2-oxo-3-methylbutanoate (2-oxoisovalerate), the penultimate precursor to L-isoleucine and L-valine, respectively.</text>
</comment>
<dbReference type="EC" id="4.2.1.9" evidence="14 15"/>
<keyword evidence="3 15" id="KW-0028">Amino-acid biosynthesis</keyword>
<keyword evidence="9 15" id="KW-0456">Lyase</keyword>
<dbReference type="EMBL" id="MDSU01000018">
    <property type="protein sequence ID" value="OSS42254.1"/>
    <property type="molecule type" value="Genomic_DNA"/>
</dbReference>
<keyword evidence="5 15" id="KW-0479">Metal-binding</keyword>
<gene>
    <name evidence="15" type="primary">ilvD</name>
    <name evidence="18" type="ORF">DESAMIL20_1807</name>
</gene>
<evidence type="ECO:0000256" key="9">
    <source>
        <dbReference type="ARBA" id="ARBA00023239"/>
    </source>
</evidence>
<dbReference type="RefSeq" id="WP_086034513.1">
    <property type="nucleotide sequence ID" value="NZ_MDSU01000018.1"/>
</dbReference>
<dbReference type="InterPro" id="IPR037237">
    <property type="entry name" value="IlvD/EDD_N"/>
</dbReference>
<feature type="domain" description="Dihydroxy-acid/6-phosphogluconate dehydratase C-terminal" evidence="17">
    <location>
        <begin position="359"/>
        <end position="550"/>
    </location>
</feature>
<dbReference type="FunFam" id="3.50.30.80:FF:000001">
    <property type="entry name" value="Dihydroxy-acid dehydratase"/>
    <property type="match status" value="1"/>
</dbReference>
<evidence type="ECO:0000256" key="1">
    <source>
        <dbReference type="ARBA" id="ARBA00001946"/>
    </source>
</evidence>
<proteinExistence type="inferred from homology"/>
<feature type="binding site" evidence="15">
    <location>
        <position position="79"/>
    </location>
    <ligand>
        <name>Mg(2+)</name>
        <dbReference type="ChEBI" id="CHEBI:18420"/>
    </ligand>
</feature>
<evidence type="ECO:0000313" key="18">
    <source>
        <dbReference type="EMBL" id="OSS42254.1"/>
    </source>
</evidence>
<evidence type="ECO:0000256" key="10">
    <source>
        <dbReference type="ARBA" id="ARBA00023304"/>
    </source>
</evidence>
<evidence type="ECO:0000256" key="14">
    <source>
        <dbReference type="ARBA" id="ARBA00029490"/>
    </source>
</evidence>
<evidence type="ECO:0000256" key="2">
    <source>
        <dbReference type="ARBA" id="ARBA00006486"/>
    </source>
</evidence>
<comment type="cofactor">
    <cofactor evidence="1 15">
        <name>Mg(2+)</name>
        <dbReference type="ChEBI" id="CHEBI:18420"/>
    </cofactor>
</comment>
<dbReference type="UniPathway" id="UPA00047">
    <property type="reaction ID" value="UER00057"/>
</dbReference>
<dbReference type="HAMAP" id="MF_00012">
    <property type="entry name" value="IlvD"/>
    <property type="match status" value="1"/>
</dbReference>
<evidence type="ECO:0000256" key="12">
    <source>
        <dbReference type="ARBA" id="ARBA00029436"/>
    </source>
</evidence>
<keyword evidence="10 15" id="KW-0100">Branched-chain amino acid biosynthesis</keyword>
<dbReference type="OrthoDB" id="9807077at2"/>
<dbReference type="PROSITE" id="PS00886">
    <property type="entry name" value="ILVD_EDD_1"/>
    <property type="match status" value="1"/>
</dbReference>
<dbReference type="AlphaFoldDB" id="A0A1X4XXK7"/>
<dbReference type="InterPro" id="IPR042096">
    <property type="entry name" value="Dihydro-acid_dehy_C"/>
</dbReference>
<keyword evidence="19" id="KW-1185">Reference proteome</keyword>